<reference evidence="1" key="1">
    <citation type="submission" date="2018-05" db="EMBL/GenBank/DDBJ databases">
        <authorList>
            <person name="Lanie J.A."/>
            <person name="Ng W.-L."/>
            <person name="Kazmierczak K.M."/>
            <person name="Andrzejewski T.M."/>
            <person name="Davidsen T.M."/>
            <person name="Wayne K.J."/>
            <person name="Tettelin H."/>
            <person name="Glass J.I."/>
            <person name="Rusch D."/>
            <person name="Podicherti R."/>
            <person name="Tsui H.-C.T."/>
            <person name="Winkler M.E."/>
        </authorList>
    </citation>
    <scope>NUCLEOTIDE SEQUENCE</scope>
</reference>
<sequence length="72" mass="7956">MVKLVIYVGLLVGAYLAGVEGMSPNDIVDKVFELFELVMNMEDEVKSVVESIRELVESVKGKNVDNLLIINS</sequence>
<organism evidence="1">
    <name type="scientific">marine metagenome</name>
    <dbReference type="NCBI Taxonomy" id="408172"/>
    <lineage>
        <taxon>unclassified sequences</taxon>
        <taxon>metagenomes</taxon>
        <taxon>ecological metagenomes</taxon>
    </lineage>
</organism>
<gene>
    <name evidence="1" type="ORF">METZ01_LOCUS224682</name>
</gene>
<dbReference type="AlphaFoldDB" id="A0A382G9A9"/>
<dbReference type="EMBL" id="UINC01054296">
    <property type="protein sequence ID" value="SVB71828.1"/>
    <property type="molecule type" value="Genomic_DNA"/>
</dbReference>
<protein>
    <submittedName>
        <fullName evidence="1">Uncharacterized protein</fullName>
    </submittedName>
</protein>
<accession>A0A382G9A9</accession>
<name>A0A382G9A9_9ZZZZ</name>
<proteinExistence type="predicted"/>
<evidence type="ECO:0000313" key="1">
    <source>
        <dbReference type="EMBL" id="SVB71828.1"/>
    </source>
</evidence>